<dbReference type="Proteomes" id="UP001141806">
    <property type="component" value="Unassembled WGS sequence"/>
</dbReference>
<evidence type="ECO:0000313" key="11">
    <source>
        <dbReference type="EMBL" id="KAJ4974929.1"/>
    </source>
</evidence>
<dbReference type="GO" id="GO:0005886">
    <property type="term" value="C:plasma membrane"/>
    <property type="evidence" value="ECO:0007669"/>
    <property type="project" value="UniProtKB-SubCell"/>
</dbReference>
<keyword evidence="7 8" id="KW-0472">Membrane</keyword>
<keyword evidence="4 8" id="KW-1003">Cell membrane</keyword>
<name>A0A9Q0KQS4_9MAGN</name>
<protein>
    <recommendedName>
        <fullName evidence="8">CASP-like protein</fullName>
    </recommendedName>
</protein>
<evidence type="ECO:0000256" key="3">
    <source>
        <dbReference type="ARBA" id="ARBA00011489"/>
    </source>
</evidence>
<gene>
    <name evidence="11" type="ORF">NE237_008103</name>
</gene>
<comment type="caution">
    <text evidence="8">Lacks conserved residue(s) required for the propagation of feature annotation.</text>
</comment>
<feature type="region of interest" description="Disordered" evidence="9">
    <location>
        <begin position="1"/>
        <end position="101"/>
    </location>
</feature>
<feature type="compositionally biased region" description="Low complexity" evidence="9">
    <location>
        <begin position="85"/>
        <end position="101"/>
    </location>
</feature>
<organism evidence="11 12">
    <name type="scientific">Protea cynaroides</name>
    <dbReference type="NCBI Taxonomy" id="273540"/>
    <lineage>
        <taxon>Eukaryota</taxon>
        <taxon>Viridiplantae</taxon>
        <taxon>Streptophyta</taxon>
        <taxon>Embryophyta</taxon>
        <taxon>Tracheophyta</taxon>
        <taxon>Spermatophyta</taxon>
        <taxon>Magnoliopsida</taxon>
        <taxon>Proteales</taxon>
        <taxon>Proteaceae</taxon>
        <taxon>Protea</taxon>
    </lineage>
</organism>
<dbReference type="EMBL" id="JAMYWD010000004">
    <property type="protein sequence ID" value="KAJ4974929.1"/>
    <property type="molecule type" value="Genomic_DNA"/>
</dbReference>
<evidence type="ECO:0000259" key="10">
    <source>
        <dbReference type="Pfam" id="PF04535"/>
    </source>
</evidence>
<keyword evidence="12" id="KW-1185">Reference proteome</keyword>
<sequence>MTANQNSNPKGRETKMDSPLRSTLEEENYSSAPESPAENHQREKSPPPPPSKMIVALDRYSYGHGLGHGSSPQRSPKESPTPEVQQQQQQPQPQPQQRNVGVKPVVVVNRSMREELAVVNKMEAGGGGDGFGTGHVVEDGVLERRSRAVASILKRSRTEALVKSAALGIRVCEVVLCLISFSVMGADKTRGWAGDSFDRYKEYRYCLTMNVIGFVYAGFQAYDMAFHLITAKHVIRHPLRVHFDFSLDQMLTYLLISASSSAATRVDDWESNWGKDAFTEMASASIAMSFLAFIAFSISSLISGYYLCTRNFT</sequence>
<dbReference type="PANTHER" id="PTHR33573:SF50">
    <property type="entry name" value="CASP-LIKE PROTEIN 4A3"/>
    <property type="match status" value="1"/>
</dbReference>
<reference evidence="11" key="1">
    <citation type="journal article" date="2023" name="Plant J.">
        <title>The genome of the king protea, Protea cynaroides.</title>
        <authorList>
            <person name="Chang J."/>
            <person name="Duong T.A."/>
            <person name="Schoeman C."/>
            <person name="Ma X."/>
            <person name="Roodt D."/>
            <person name="Barker N."/>
            <person name="Li Z."/>
            <person name="Van de Peer Y."/>
            <person name="Mizrachi E."/>
        </authorList>
    </citation>
    <scope>NUCLEOTIDE SEQUENCE</scope>
    <source>
        <tissue evidence="11">Young leaves</tissue>
    </source>
</reference>
<feature type="transmembrane region" description="Helical" evidence="8">
    <location>
        <begin position="205"/>
        <end position="229"/>
    </location>
</feature>
<evidence type="ECO:0000256" key="8">
    <source>
        <dbReference type="RuleBase" id="RU361233"/>
    </source>
</evidence>
<keyword evidence="6 8" id="KW-1133">Transmembrane helix</keyword>
<comment type="similarity">
    <text evidence="2 8">Belongs to the Casparian strip membrane proteins (CASP) family.</text>
</comment>
<comment type="caution">
    <text evidence="11">The sequence shown here is derived from an EMBL/GenBank/DDBJ whole genome shotgun (WGS) entry which is preliminary data.</text>
</comment>
<evidence type="ECO:0000313" key="12">
    <source>
        <dbReference type="Proteomes" id="UP001141806"/>
    </source>
</evidence>
<evidence type="ECO:0000256" key="5">
    <source>
        <dbReference type="ARBA" id="ARBA00022692"/>
    </source>
</evidence>
<evidence type="ECO:0000256" key="7">
    <source>
        <dbReference type="ARBA" id="ARBA00023136"/>
    </source>
</evidence>
<evidence type="ECO:0000256" key="2">
    <source>
        <dbReference type="ARBA" id="ARBA00007651"/>
    </source>
</evidence>
<dbReference type="InterPro" id="IPR006702">
    <property type="entry name" value="CASP_dom"/>
</dbReference>
<accession>A0A9Q0KQS4</accession>
<evidence type="ECO:0000256" key="1">
    <source>
        <dbReference type="ARBA" id="ARBA00004651"/>
    </source>
</evidence>
<comment type="subcellular location">
    <subcellularLocation>
        <location evidence="1 8">Cell membrane</location>
        <topology evidence="1 8">Multi-pass membrane protein</topology>
    </subcellularLocation>
</comment>
<evidence type="ECO:0000256" key="6">
    <source>
        <dbReference type="ARBA" id="ARBA00022989"/>
    </source>
</evidence>
<keyword evidence="5 8" id="KW-0812">Transmembrane</keyword>
<dbReference type="Pfam" id="PF04535">
    <property type="entry name" value="CASP_dom"/>
    <property type="match status" value="1"/>
</dbReference>
<dbReference type="AlphaFoldDB" id="A0A9Q0KQS4"/>
<dbReference type="OrthoDB" id="672180at2759"/>
<comment type="subunit">
    <text evidence="3 8">Homodimer and heterodimers.</text>
</comment>
<proteinExistence type="inferred from homology"/>
<evidence type="ECO:0000256" key="4">
    <source>
        <dbReference type="ARBA" id="ARBA00022475"/>
    </source>
</evidence>
<feature type="domain" description="Casparian strip membrane protein" evidence="10">
    <location>
        <begin position="161"/>
        <end position="295"/>
    </location>
</feature>
<evidence type="ECO:0000256" key="9">
    <source>
        <dbReference type="SAM" id="MobiDB-lite"/>
    </source>
</evidence>
<dbReference type="PANTHER" id="PTHR33573">
    <property type="entry name" value="CASP-LIKE PROTEIN 4A4"/>
    <property type="match status" value="1"/>
</dbReference>
<feature type="transmembrane region" description="Helical" evidence="8">
    <location>
        <begin position="286"/>
        <end position="308"/>
    </location>
</feature>